<keyword evidence="1" id="KW-0812">Transmembrane</keyword>
<sequence length="40" mass="4628">MVKSWARSYNKEHRKTKNTAFKCKGACDVAIIGLFAFFIF</sequence>
<keyword evidence="1" id="KW-1133">Transmembrane helix</keyword>
<name>A0A1M5VLA4_9FIRM</name>
<dbReference type="Proteomes" id="UP000183954">
    <property type="component" value="Unassembled WGS sequence"/>
</dbReference>
<organism evidence="2 3">
    <name type="scientific">Desulfosporosinus lacus DSM 15449</name>
    <dbReference type="NCBI Taxonomy" id="1121420"/>
    <lineage>
        <taxon>Bacteria</taxon>
        <taxon>Bacillati</taxon>
        <taxon>Bacillota</taxon>
        <taxon>Clostridia</taxon>
        <taxon>Eubacteriales</taxon>
        <taxon>Desulfitobacteriaceae</taxon>
        <taxon>Desulfosporosinus</taxon>
    </lineage>
</organism>
<keyword evidence="1" id="KW-0472">Membrane</keyword>
<proteinExistence type="predicted"/>
<dbReference type="AlphaFoldDB" id="A0A1M5VLA4"/>
<gene>
    <name evidence="2" type="ORF">SAMN02746098_01396</name>
</gene>
<evidence type="ECO:0000313" key="2">
    <source>
        <dbReference type="EMBL" id="SHH76021.1"/>
    </source>
</evidence>
<protein>
    <submittedName>
        <fullName evidence="2">Uncharacterized protein</fullName>
    </submittedName>
</protein>
<accession>A0A1M5VLA4</accession>
<feature type="transmembrane region" description="Helical" evidence="1">
    <location>
        <begin position="21"/>
        <end position="39"/>
    </location>
</feature>
<evidence type="ECO:0000313" key="3">
    <source>
        <dbReference type="Proteomes" id="UP000183954"/>
    </source>
</evidence>
<dbReference type="EMBL" id="FQXJ01000004">
    <property type="protein sequence ID" value="SHH76021.1"/>
    <property type="molecule type" value="Genomic_DNA"/>
</dbReference>
<keyword evidence="3" id="KW-1185">Reference proteome</keyword>
<reference evidence="3" key="1">
    <citation type="submission" date="2016-11" db="EMBL/GenBank/DDBJ databases">
        <authorList>
            <person name="Varghese N."/>
            <person name="Submissions S."/>
        </authorList>
    </citation>
    <scope>NUCLEOTIDE SEQUENCE [LARGE SCALE GENOMIC DNA]</scope>
    <source>
        <strain evidence="3">DSM 15449</strain>
    </source>
</reference>
<evidence type="ECO:0000256" key="1">
    <source>
        <dbReference type="SAM" id="Phobius"/>
    </source>
</evidence>